<reference evidence="1 2" key="1">
    <citation type="submission" date="2020-08" db="EMBL/GenBank/DDBJ databases">
        <authorList>
            <person name="Newling K."/>
            <person name="Davey J."/>
            <person name="Forrester S."/>
        </authorList>
    </citation>
    <scope>NUCLEOTIDE SEQUENCE [LARGE SCALE GENOMIC DNA]</scope>
    <source>
        <strain evidence="2">Crithidia deanei Carvalho (ATCC PRA-265)</strain>
    </source>
</reference>
<keyword evidence="2" id="KW-1185">Reference proteome</keyword>
<organism evidence="1 2">
    <name type="scientific">Angomonas deanei</name>
    <dbReference type="NCBI Taxonomy" id="59799"/>
    <lineage>
        <taxon>Eukaryota</taxon>
        <taxon>Discoba</taxon>
        <taxon>Euglenozoa</taxon>
        <taxon>Kinetoplastea</taxon>
        <taxon>Metakinetoplastina</taxon>
        <taxon>Trypanosomatida</taxon>
        <taxon>Trypanosomatidae</taxon>
        <taxon>Strigomonadinae</taxon>
        <taxon>Angomonas</taxon>
    </lineage>
</organism>
<protein>
    <submittedName>
        <fullName evidence="1">Uncharacterized protein</fullName>
    </submittedName>
</protein>
<accession>A0A7G2C3L4</accession>
<sequence length="206" mass="23144">MGDWNETAIASVLRPPCGGESRIKAIDSHQAARRDTILMEQSRIFTSSSAYLGHSWREFLLSCCSAEKRKSMNPNRSSPSALPVSLGKVDAHHSAGISQLPGDGRKKHGLPLLRSDGSRAPTKLLLQDLIPKPNKVAVNVQTTLPGEDAPSAERWWKLPVDVPFPFDFVIFVDRLERLLLREQFSRGRVEQFQTEQFDSIRMLFHL</sequence>
<dbReference type="AlphaFoldDB" id="A0A7G2C3L4"/>
<evidence type="ECO:0000313" key="2">
    <source>
        <dbReference type="Proteomes" id="UP000515908"/>
    </source>
</evidence>
<name>A0A7G2C3L4_9TRYP</name>
<dbReference type="EMBL" id="LR877147">
    <property type="protein sequence ID" value="CAD2214290.1"/>
    <property type="molecule type" value="Genomic_DNA"/>
</dbReference>
<gene>
    <name evidence="1" type="ORF">ADEAN_000173500</name>
</gene>
<dbReference type="Proteomes" id="UP000515908">
    <property type="component" value="Chromosome 03"/>
</dbReference>
<dbReference type="VEuPathDB" id="TriTrypDB:ADEAN_000173500"/>
<evidence type="ECO:0000313" key="1">
    <source>
        <dbReference type="EMBL" id="CAD2214290.1"/>
    </source>
</evidence>
<proteinExistence type="predicted"/>